<evidence type="ECO:0000256" key="10">
    <source>
        <dbReference type="SAM" id="Phobius"/>
    </source>
</evidence>
<evidence type="ECO:0000256" key="8">
    <source>
        <dbReference type="PROSITE-ProRule" id="PRU00284"/>
    </source>
</evidence>
<dbReference type="SMART" id="SM00283">
    <property type="entry name" value="MA"/>
    <property type="match status" value="1"/>
</dbReference>
<comment type="similarity">
    <text evidence="7">Belongs to the methyl-accepting chemotaxis (MCP) protein family.</text>
</comment>
<keyword evidence="2" id="KW-1003">Cell membrane</keyword>
<proteinExistence type="inferred from homology"/>
<evidence type="ECO:0000256" key="4">
    <source>
        <dbReference type="ARBA" id="ARBA00022692"/>
    </source>
</evidence>
<dbReference type="GO" id="GO:0006935">
    <property type="term" value="P:chemotaxis"/>
    <property type="evidence" value="ECO:0007669"/>
    <property type="project" value="UniProtKB-KW"/>
</dbReference>
<evidence type="ECO:0000256" key="5">
    <source>
        <dbReference type="ARBA" id="ARBA00022989"/>
    </source>
</evidence>
<feature type="transmembrane region" description="Helical" evidence="10">
    <location>
        <begin position="12"/>
        <end position="35"/>
    </location>
</feature>
<keyword evidence="5 10" id="KW-1133">Transmembrane helix</keyword>
<dbReference type="CDD" id="cd18774">
    <property type="entry name" value="PDC2_HK_sensor"/>
    <property type="match status" value="1"/>
</dbReference>
<evidence type="ECO:0000256" key="7">
    <source>
        <dbReference type="ARBA" id="ARBA00029447"/>
    </source>
</evidence>
<dbReference type="AlphaFoldDB" id="A0A1Y5F6C9"/>
<evidence type="ECO:0000256" key="6">
    <source>
        <dbReference type="ARBA" id="ARBA00023136"/>
    </source>
</evidence>
<dbReference type="SUPFAM" id="SSF58104">
    <property type="entry name" value="Methyl-accepting chemotaxis protein (MCP) signaling domain"/>
    <property type="match status" value="1"/>
</dbReference>
<dbReference type="Gene3D" id="1.10.287.950">
    <property type="entry name" value="Methyl-accepting chemotaxis protein"/>
    <property type="match status" value="1"/>
</dbReference>
<feature type="compositionally biased region" description="Basic residues" evidence="9">
    <location>
        <begin position="698"/>
        <end position="708"/>
    </location>
</feature>
<evidence type="ECO:0000256" key="1">
    <source>
        <dbReference type="ARBA" id="ARBA00004651"/>
    </source>
</evidence>
<sequence length="749" mass="82369">MNKNIKQTSFQFKILFVIISVAFVCITLVAGVSYFKSREALQHQSVNQFSSMGEMMKNRLSAFQSQTRTFATRLGKDRLIEGLFLAYEGAFFGASLFPGEDINIYTTHYQNLESIYGKRTEKMAKDFSLSDVFLVSLDSQVLMTARPDKNNFFLGRNLLNGVYKKSLLTKCFNSALTDTKGELFFSGYEYNEVSKKPEAYYCVKQFAEFDHLSEGIKKGEDMGIVITRINIDQLNSMVTQREGMGETGQAYIVGGDHLLRTDFFVNKEEFNTINSLKTKKKLITKSIDFALEKKSGTHFIIDPNGEEVLSYYSPITMFGHTWALVAEIQTTEMFAPVRSMMIFVSMLAGVALLIIVFAGMFITKKLVQPITDANNILGSVANEVTDNADKMKSNSEGLSDGATQIAAAIQETVTTLDELSSMVNKNLENVELSSQKSEESKEVAERGKIAVTSMIGAMGEINTSNGEIVDEMNNISNKMNEIIDVINEIGTKTNIINDIVFQTKLLSFNASVEAARAGEHGKGFAVVAEEVGSLATASGKAATEISEMLDESVKKVESIVSDTKVKIDTLSTVGQEKVSVGTKTAHECEEVLDQILVNVVEVNEKVSEITNASNEQATGIKEVSKAMSQLDEMTHNTSTISAEALNSSEVLNSEATKLSEVVENLNILVRGGVAQNMNDLHEIKVDVSSKVDRDLESKKKKKQKKKATPTKIKLVDTTESSSGKNVATKKASGSGIVVPNRDDDRFEDI</sequence>
<evidence type="ECO:0000313" key="12">
    <source>
        <dbReference type="EMBL" id="OUR96458.1"/>
    </source>
</evidence>
<dbReference type="InterPro" id="IPR033479">
    <property type="entry name" value="dCache_1"/>
</dbReference>
<dbReference type="PANTHER" id="PTHR43531">
    <property type="entry name" value="PROTEIN ICFG"/>
    <property type="match status" value="1"/>
</dbReference>
<dbReference type="Pfam" id="PF02743">
    <property type="entry name" value="dCache_1"/>
    <property type="match status" value="1"/>
</dbReference>
<feature type="compositionally biased region" description="Basic and acidic residues" evidence="9">
    <location>
        <begin position="740"/>
        <end position="749"/>
    </location>
</feature>
<name>A0A1Y5F6C9_9BACT</name>
<dbReference type="Pfam" id="PF00015">
    <property type="entry name" value="MCPsignal"/>
    <property type="match status" value="1"/>
</dbReference>
<feature type="transmembrane region" description="Helical" evidence="10">
    <location>
        <begin position="340"/>
        <end position="362"/>
    </location>
</feature>
<reference evidence="13" key="1">
    <citation type="journal article" date="2017" name="Proc. Natl. Acad. Sci. U.S.A.">
        <title>Simulation of Deepwater Horizon oil plume reveals substrate specialization within a complex community of hydrocarbon-degraders.</title>
        <authorList>
            <person name="Hu P."/>
            <person name="Dubinsky E.A."/>
            <person name="Probst A.J."/>
            <person name="Wang J."/>
            <person name="Sieber C.M.K."/>
            <person name="Tom L.M."/>
            <person name="Gardinali P."/>
            <person name="Banfield J.F."/>
            <person name="Atlas R.M."/>
            <person name="Andersen G.L."/>
        </authorList>
    </citation>
    <scope>NUCLEOTIDE SEQUENCE [LARGE SCALE GENOMIC DNA]</scope>
</reference>
<evidence type="ECO:0000256" key="2">
    <source>
        <dbReference type="ARBA" id="ARBA00022475"/>
    </source>
</evidence>
<evidence type="ECO:0000256" key="3">
    <source>
        <dbReference type="ARBA" id="ARBA00022500"/>
    </source>
</evidence>
<evidence type="ECO:0000256" key="9">
    <source>
        <dbReference type="SAM" id="MobiDB-lite"/>
    </source>
</evidence>
<feature type="region of interest" description="Disordered" evidence="9">
    <location>
        <begin position="691"/>
        <end position="749"/>
    </location>
</feature>
<keyword evidence="6 10" id="KW-0472">Membrane</keyword>
<dbReference type="GO" id="GO:0005886">
    <property type="term" value="C:plasma membrane"/>
    <property type="evidence" value="ECO:0007669"/>
    <property type="project" value="UniProtKB-SubCell"/>
</dbReference>
<evidence type="ECO:0000313" key="13">
    <source>
        <dbReference type="Proteomes" id="UP000196531"/>
    </source>
</evidence>
<accession>A0A1Y5F6C9</accession>
<dbReference type="InterPro" id="IPR004089">
    <property type="entry name" value="MCPsignal_dom"/>
</dbReference>
<dbReference type="Proteomes" id="UP000196531">
    <property type="component" value="Unassembled WGS sequence"/>
</dbReference>
<dbReference type="EMBL" id="MAAO01000006">
    <property type="protein sequence ID" value="OUR96458.1"/>
    <property type="molecule type" value="Genomic_DNA"/>
</dbReference>
<keyword evidence="8" id="KW-0807">Transducer</keyword>
<dbReference type="Gene3D" id="3.30.450.20">
    <property type="entry name" value="PAS domain"/>
    <property type="match status" value="1"/>
</dbReference>
<organism evidence="12 13">
    <name type="scientific">Halobacteriovorax marinus</name>
    <dbReference type="NCBI Taxonomy" id="97084"/>
    <lineage>
        <taxon>Bacteria</taxon>
        <taxon>Pseudomonadati</taxon>
        <taxon>Bdellovibrionota</taxon>
        <taxon>Bacteriovoracia</taxon>
        <taxon>Bacteriovoracales</taxon>
        <taxon>Halobacteriovoraceae</taxon>
        <taxon>Halobacteriovorax</taxon>
    </lineage>
</organism>
<evidence type="ECO:0000259" key="11">
    <source>
        <dbReference type="PROSITE" id="PS50111"/>
    </source>
</evidence>
<feature type="domain" description="Methyl-accepting transducer" evidence="11">
    <location>
        <begin position="380"/>
        <end position="631"/>
    </location>
</feature>
<comment type="subcellular location">
    <subcellularLocation>
        <location evidence="1">Cell membrane</location>
        <topology evidence="1">Multi-pass membrane protein</topology>
    </subcellularLocation>
</comment>
<dbReference type="InterPro" id="IPR051310">
    <property type="entry name" value="MCP_chemotaxis"/>
</dbReference>
<dbReference type="GO" id="GO:0004888">
    <property type="term" value="F:transmembrane signaling receptor activity"/>
    <property type="evidence" value="ECO:0007669"/>
    <property type="project" value="TreeGrafter"/>
</dbReference>
<gene>
    <name evidence="12" type="ORF">A9Q84_08900</name>
</gene>
<dbReference type="PANTHER" id="PTHR43531:SF11">
    <property type="entry name" value="METHYL-ACCEPTING CHEMOTAXIS PROTEIN 3"/>
    <property type="match status" value="1"/>
</dbReference>
<keyword evidence="3" id="KW-0145">Chemotaxis</keyword>
<comment type="caution">
    <text evidence="12">The sequence shown here is derived from an EMBL/GenBank/DDBJ whole genome shotgun (WGS) entry which is preliminary data.</text>
</comment>
<protein>
    <recommendedName>
        <fullName evidence="11">Methyl-accepting transducer domain-containing protein</fullName>
    </recommendedName>
</protein>
<dbReference type="GO" id="GO:0007165">
    <property type="term" value="P:signal transduction"/>
    <property type="evidence" value="ECO:0007669"/>
    <property type="project" value="UniProtKB-KW"/>
</dbReference>
<keyword evidence="4 10" id="KW-0812">Transmembrane</keyword>
<dbReference type="PROSITE" id="PS50111">
    <property type="entry name" value="CHEMOTAXIS_TRANSDUC_2"/>
    <property type="match status" value="1"/>
</dbReference>